<organism evidence="2 3">
    <name type="scientific">Chitinophaga cymbidii</name>
    <dbReference type="NCBI Taxonomy" id="1096750"/>
    <lineage>
        <taxon>Bacteria</taxon>
        <taxon>Pseudomonadati</taxon>
        <taxon>Bacteroidota</taxon>
        <taxon>Chitinophagia</taxon>
        <taxon>Chitinophagales</taxon>
        <taxon>Chitinophagaceae</taxon>
        <taxon>Chitinophaga</taxon>
    </lineage>
</organism>
<name>A0A512RQD5_9BACT</name>
<dbReference type="Proteomes" id="UP000321436">
    <property type="component" value="Unassembled WGS sequence"/>
</dbReference>
<feature type="compositionally biased region" description="Basic and acidic residues" evidence="1">
    <location>
        <begin position="152"/>
        <end position="162"/>
    </location>
</feature>
<evidence type="ECO:0000313" key="3">
    <source>
        <dbReference type="Proteomes" id="UP000321436"/>
    </source>
</evidence>
<dbReference type="EMBL" id="BKAU01000005">
    <property type="protein sequence ID" value="GEP97908.1"/>
    <property type="molecule type" value="Genomic_DNA"/>
</dbReference>
<protein>
    <submittedName>
        <fullName evidence="2">Uncharacterized protein</fullName>
    </submittedName>
</protein>
<dbReference type="AlphaFoldDB" id="A0A512RQD5"/>
<keyword evidence="3" id="KW-1185">Reference proteome</keyword>
<comment type="caution">
    <text evidence="2">The sequence shown here is derived from an EMBL/GenBank/DDBJ whole genome shotgun (WGS) entry which is preliminary data.</text>
</comment>
<accession>A0A512RQD5</accession>
<feature type="region of interest" description="Disordered" evidence="1">
    <location>
        <begin position="152"/>
        <end position="171"/>
    </location>
</feature>
<evidence type="ECO:0000256" key="1">
    <source>
        <dbReference type="SAM" id="MobiDB-lite"/>
    </source>
</evidence>
<feature type="compositionally biased region" description="Basic and acidic residues" evidence="1">
    <location>
        <begin position="264"/>
        <end position="273"/>
    </location>
</feature>
<feature type="region of interest" description="Disordered" evidence="1">
    <location>
        <begin position="264"/>
        <end position="283"/>
    </location>
</feature>
<proteinExistence type="predicted"/>
<dbReference type="RefSeq" id="WP_146865944.1">
    <property type="nucleotide sequence ID" value="NZ_BKAU01000005.1"/>
</dbReference>
<gene>
    <name evidence="2" type="ORF">CCY01nite_41680</name>
</gene>
<reference evidence="2 3" key="1">
    <citation type="submission" date="2019-07" db="EMBL/GenBank/DDBJ databases">
        <title>Whole genome shotgun sequence of Chitinophaga cymbidii NBRC 109752.</title>
        <authorList>
            <person name="Hosoyama A."/>
            <person name="Uohara A."/>
            <person name="Ohji S."/>
            <person name="Ichikawa N."/>
        </authorList>
    </citation>
    <scope>NUCLEOTIDE SEQUENCE [LARGE SCALE GENOMIC DNA]</scope>
    <source>
        <strain evidence="2 3">NBRC 109752</strain>
    </source>
</reference>
<dbReference type="OrthoDB" id="594666at2"/>
<evidence type="ECO:0000313" key="2">
    <source>
        <dbReference type="EMBL" id="GEP97908.1"/>
    </source>
</evidence>
<sequence>MTANRIIHHIFNQPDLRQVDQAELERLVETYPYFAAAQLLLAQKQFPAHKDLTAPAIKKAQLYSSSPQHFYQLLTEPIPALHKEELIEAAEDEIAGYDALTHEVVEETGTDHPEHLDKDELLEAVEDEIAGYDALTHEVVEEAGTDHITTHETSEAAEHTEEIPEEEKDEIVAVDYEPIKEQEEKEQADEILGEEKDEIVAIDYEPIKEQEEKEQADEILGEEKDEIVAVDYEPVKEQEEKEQADEILGEEKDEIVAIDYEPIKEQEEKEQADPVKAPGTPPAYEPEIEEEEIVLTADAEPEGQLAAGLTLPGIAEENLEEGPIRIHPMDTPAEETTLTFQPLYTDDYFAYKKLKDPNNAEMMNEKAQAEMRSFTDWLRELKDTFTAGKATKNWYQQQMHRLYEDEEPEVSERVEKMAMDSITFNNDVVSETLAEIWVRQHQHAKAIDIYQKLSLLNPDKNAYFAQKIKELQLLTDNNK</sequence>